<protein>
    <recommendedName>
        <fullName evidence="5">phosphatidate phosphatase</fullName>
        <ecNumber evidence="5">3.1.3.4</ecNumber>
    </recommendedName>
</protein>
<keyword evidence="7" id="KW-0378">Hydrolase</keyword>
<dbReference type="Proteomes" id="UP001231189">
    <property type="component" value="Unassembled WGS sequence"/>
</dbReference>
<dbReference type="InterPro" id="IPR031703">
    <property type="entry name" value="Lipin_mid"/>
</dbReference>
<feature type="compositionally biased region" description="Polar residues" evidence="10">
    <location>
        <begin position="1575"/>
        <end position="1586"/>
    </location>
</feature>
<evidence type="ECO:0000256" key="6">
    <source>
        <dbReference type="ARBA" id="ARBA00022478"/>
    </source>
</evidence>
<dbReference type="GO" id="GO:0005730">
    <property type="term" value="C:nucleolus"/>
    <property type="evidence" value="ECO:0007669"/>
    <property type="project" value="UniProtKB-SubCell"/>
</dbReference>
<evidence type="ECO:0000256" key="7">
    <source>
        <dbReference type="ARBA" id="ARBA00022801"/>
    </source>
</evidence>
<organism evidence="12 13">
    <name type="scientific">Lolium multiflorum</name>
    <name type="common">Italian ryegrass</name>
    <name type="synonym">Lolium perenne subsp. multiflorum</name>
    <dbReference type="NCBI Taxonomy" id="4521"/>
    <lineage>
        <taxon>Eukaryota</taxon>
        <taxon>Viridiplantae</taxon>
        <taxon>Streptophyta</taxon>
        <taxon>Embryophyta</taxon>
        <taxon>Tracheophyta</taxon>
        <taxon>Spermatophyta</taxon>
        <taxon>Magnoliopsida</taxon>
        <taxon>Liliopsida</taxon>
        <taxon>Poales</taxon>
        <taxon>Poaceae</taxon>
        <taxon>BOP clade</taxon>
        <taxon>Pooideae</taxon>
        <taxon>Poodae</taxon>
        <taxon>Poeae</taxon>
        <taxon>Poeae Chloroplast Group 2 (Poeae type)</taxon>
        <taxon>Loliodinae</taxon>
        <taxon>Loliinae</taxon>
        <taxon>Lolium</taxon>
    </lineage>
</organism>
<feature type="region of interest" description="Disordered" evidence="10">
    <location>
        <begin position="762"/>
        <end position="786"/>
    </location>
</feature>
<comment type="similarity">
    <text evidence="3">Belongs to the lipin family.</text>
</comment>
<dbReference type="SMART" id="SM00775">
    <property type="entry name" value="LNS2"/>
    <property type="match status" value="1"/>
</dbReference>
<feature type="region of interest" description="Disordered" evidence="10">
    <location>
        <begin position="911"/>
        <end position="957"/>
    </location>
</feature>
<dbReference type="Pfam" id="PF04571">
    <property type="entry name" value="Lipin_N"/>
    <property type="match status" value="1"/>
</dbReference>
<evidence type="ECO:0000256" key="2">
    <source>
        <dbReference type="ARBA" id="ARBA00004604"/>
    </source>
</evidence>
<evidence type="ECO:0000256" key="9">
    <source>
        <dbReference type="ARBA" id="ARBA00023242"/>
    </source>
</evidence>
<dbReference type="GO" id="GO:0006351">
    <property type="term" value="P:DNA-templated transcription"/>
    <property type="evidence" value="ECO:0007669"/>
    <property type="project" value="InterPro"/>
</dbReference>
<keyword evidence="8" id="KW-0804">Transcription</keyword>
<dbReference type="Pfam" id="PF08235">
    <property type="entry name" value="LNS2"/>
    <property type="match status" value="1"/>
</dbReference>
<feature type="region of interest" description="Disordered" evidence="10">
    <location>
        <begin position="1548"/>
        <end position="1591"/>
    </location>
</feature>
<gene>
    <name evidence="12" type="ORF">QYE76_066077</name>
</gene>
<dbReference type="Pfam" id="PF06870">
    <property type="entry name" value="RNA_pol_I_A49"/>
    <property type="match status" value="1"/>
</dbReference>
<dbReference type="GO" id="GO:0003677">
    <property type="term" value="F:DNA binding"/>
    <property type="evidence" value="ECO:0007669"/>
    <property type="project" value="InterPro"/>
</dbReference>
<feature type="region of interest" description="Disordered" evidence="10">
    <location>
        <begin position="693"/>
        <end position="718"/>
    </location>
</feature>
<dbReference type="PANTHER" id="PTHR12181:SF12">
    <property type="entry name" value="PHOSPHATIDATE PHOSPHATASE"/>
    <property type="match status" value="1"/>
</dbReference>
<keyword evidence="6" id="KW-0240">DNA-directed RNA polymerase</keyword>
<name>A0AAD8WBR8_LOLMU</name>
<dbReference type="PANTHER" id="PTHR12181">
    <property type="entry name" value="LIPIN"/>
    <property type="match status" value="1"/>
</dbReference>
<evidence type="ECO:0000313" key="12">
    <source>
        <dbReference type="EMBL" id="KAK1648272.1"/>
    </source>
</evidence>
<evidence type="ECO:0000259" key="11">
    <source>
        <dbReference type="SMART" id="SM00775"/>
    </source>
</evidence>
<keyword evidence="9" id="KW-0539">Nucleus</keyword>
<dbReference type="InterPro" id="IPR036412">
    <property type="entry name" value="HAD-like_sf"/>
</dbReference>
<dbReference type="InterPro" id="IPR013209">
    <property type="entry name" value="LNS2"/>
</dbReference>
<sequence length="1796" mass="195989">MYAVGKVLYTVAAPFHPFGGAVDIVVVQQQDGSFKSSPWYVRFGKFQGVLKTREKVVKIAVNGVEAGFNMYLDSNGQAHFLRDADSNIAEGDFIVPSSSLGDERVVPMQDTQLRKSKSTSCDISTMEASAGEGKVLTRRSTILERMFGRKSIKDNAHAVDRVGSLERAEIAAELLDTNWSTSRGSEARCSNHEPSSSHLTDAGKDNQVETTKMVFPDCNLDHYKAMDSNCDNVDSTVGNPHGGKKSSGDEKEHCAQSISVNEEVVAICTHKTGDFTDGIISTVDPPGTESLPNDMDAGKSINGPVDTQGELQGNFEDVTVRAMNTEEVLSHGIFEIHAIETNITDGKSEVISQFVAVGSDGVSQEFTQTNSPTYGTILFSSERHDGLSIDCCHDACQEKVVSISSLETVESSYDVSSILTDEVHDAKGISLTDGLQSECSRVSSEKLEETDAEERSLAYHGDSSNKEDICNLDVPEVSVFENLSSQTSKPNISDKSISVDILVHDHMDICVDTVVDDHSTCSAHDLACQNGLIFPDASSSGIDMLSYVHENDPDNVTKDWTLETKTCYGEHDVSLIQTSEMEGVSTECIAQITNFPNKVEDEVSPVIFGSSLSKVNTENTKLDYDENGSSSASGVQIGHVPEEPSDEAEAVESLSKLVEKTTVCPNRLEVEISPIISDSSSLSVVEAKTTELEDDVSRPSSASGVAIRPVPDDPRDRSETVVSLSKLVEETTVCSNKLETEISPIISEFSSLSKVKAKNTKLEDNGSIPGSASGVAGPVPDDPRDKEETIVSSCELLDEIQFQFSDTISFADGKTLDDVVANKASGTGVHDESDCNVDEEGGNDIDLEIKPENHYDLSRPQTSLIPIPGSELHLGDNNLEAKSLPNLRSHIQDLVCSDSFQVSCSLCNSESSPVAPVNGKVSSFPEQELEGTGESKENSGPAELMNNPVPDDKNSDDLKVDSFSPFVELSLCRHLLSEGMGADAACRAFDAEKITLEKFRAMKQSLISNSKLVVRISGRYFPWDVASPVVLGMVSFSEEQVFEHQGMIKVERVEPSATQGGSWRLWPFSIRKTTTMNTIQPVREPVCESTVESTVSIPVKELDGENKVRGKVPSLTPTSEELASLDLREGRNVVTFTFSTAMLGIQQVDANIYLWKWNTHIVISDVDGTITKSDVLGQFMPMVGVDWSQNGVAHLFSAIKENGYQLLFLSARSISQAHLTRQFLFNLKQDGKALPDGPVVISPDGLFPSLYREVIRRAPHEFKISCLGAIKALFPPDSHPFYAGFGNRDTDELSYLKVGIPMGKIFIINPKGEVAVNRRINTTKSYMSLHALVNRMFPPISSPPEQARPLTTTKNPRAAPMASHQTLGASPAPSSSSKKKKKHSKKRRAIEETVGASSDPVDVTVDASFAGAAAPAPVVGYFPTGYDPLAAEEPPSARLFRHEKHHNRVELVVSAPGKGPDFVGRSYAGEAAAPQLCGYALGVLDKASGTLKIVPIASNKILRLEPHFEVQQPAHSQQSALEAGSSKADTEFDRRELTLAFGTKNDRAKDERWRSLKEQREDPSAYQDLDLGESRITSDATDSQASMDVRNIPPYNPAADTSEKAYLFDEIIPKNIRMHLLDIVGHIKSGEFASKGYGSFVSNRVNKLNELQGEDQQRLAWILSYITHLLTLLARNNSSKHKRKENDQATHGPMIPEAVHRMLLLMFIEPGSSALSSEKQELLINYILVLTLFADDFRSETKDICADLKMTHGMLKPYYDQLGCKSVAVSFKPSVMTLPAPIKFPSEVTKRRRPRR</sequence>
<comment type="subcellular location">
    <subcellularLocation>
        <location evidence="2">Nucleus</location>
        <location evidence="2">Nucleolus</location>
    </subcellularLocation>
</comment>
<evidence type="ECO:0000256" key="1">
    <source>
        <dbReference type="ARBA" id="ARBA00001946"/>
    </source>
</evidence>
<comment type="similarity">
    <text evidence="4">Belongs to the eukaryotic RPA49/POLR1E RNA polymerase subunit family.</text>
</comment>
<dbReference type="InterPro" id="IPR031315">
    <property type="entry name" value="LNS2/PITP"/>
</dbReference>
<dbReference type="EC" id="3.1.3.4" evidence="5"/>
<dbReference type="GO" id="GO:0000428">
    <property type="term" value="C:DNA-directed RNA polymerase complex"/>
    <property type="evidence" value="ECO:0007669"/>
    <property type="project" value="UniProtKB-KW"/>
</dbReference>
<proteinExistence type="inferred from homology"/>
<evidence type="ECO:0000256" key="8">
    <source>
        <dbReference type="ARBA" id="ARBA00023163"/>
    </source>
</evidence>
<dbReference type="EMBL" id="JAUUTY010000004">
    <property type="protein sequence ID" value="KAK1648272.1"/>
    <property type="molecule type" value="Genomic_DNA"/>
</dbReference>
<accession>A0AAD8WBR8</accession>
<comment type="caution">
    <text evidence="12">The sequence shown here is derived from an EMBL/GenBank/DDBJ whole genome shotgun (WGS) entry which is preliminary data.</text>
</comment>
<evidence type="ECO:0000256" key="4">
    <source>
        <dbReference type="ARBA" id="ARBA00009430"/>
    </source>
</evidence>
<dbReference type="Pfam" id="PF16876">
    <property type="entry name" value="Lipin_mid"/>
    <property type="match status" value="1"/>
</dbReference>
<dbReference type="InterPro" id="IPR007651">
    <property type="entry name" value="Lipin_N"/>
</dbReference>
<feature type="compositionally biased region" description="Basic residues" evidence="10">
    <location>
        <begin position="1377"/>
        <end position="1388"/>
    </location>
</feature>
<feature type="compositionally biased region" description="Basic and acidic residues" evidence="10">
    <location>
        <begin position="1548"/>
        <end position="1563"/>
    </location>
</feature>
<keyword evidence="13" id="KW-1185">Reference proteome</keyword>
<feature type="region of interest" description="Disordered" evidence="10">
    <location>
        <begin position="181"/>
        <end position="207"/>
    </location>
</feature>
<feature type="domain" description="LNS2/PITP" evidence="11">
    <location>
        <begin position="1161"/>
        <end position="1317"/>
    </location>
</feature>
<evidence type="ECO:0000256" key="3">
    <source>
        <dbReference type="ARBA" id="ARBA00005476"/>
    </source>
</evidence>
<evidence type="ECO:0000313" key="13">
    <source>
        <dbReference type="Proteomes" id="UP001231189"/>
    </source>
</evidence>
<dbReference type="SUPFAM" id="SSF56784">
    <property type="entry name" value="HAD-like"/>
    <property type="match status" value="1"/>
</dbReference>
<dbReference type="GO" id="GO:0008195">
    <property type="term" value="F:phosphatidate phosphatase activity"/>
    <property type="evidence" value="ECO:0007669"/>
    <property type="project" value="UniProtKB-EC"/>
</dbReference>
<reference evidence="12" key="1">
    <citation type="submission" date="2023-07" db="EMBL/GenBank/DDBJ databases">
        <title>A chromosome-level genome assembly of Lolium multiflorum.</title>
        <authorList>
            <person name="Chen Y."/>
            <person name="Copetti D."/>
            <person name="Kolliker R."/>
            <person name="Studer B."/>
        </authorList>
    </citation>
    <scope>NUCLEOTIDE SEQUENCE</scope>
    <source>
        <strain evidence="12">02402/16</strain>
        <tissue evidence="12">Leaf</tissue>
    </source>
</reference>
<evidence type="ECO:0000256" key="5">
    <source>
        <dbReference type="ARBA" id="ARBA00012638"/>
    </source>
</evidence>
<dbReference type="InterPro" id="IPR026058">
    <property type="entry name" value="LIPIN"/>
</dbReference>
<comment type="cofactor">
    <cofactor evidence="1">
        <name>Mg(2+)</name>
        <dbReference type="ChEBI" id="CHEBI:18420"/>
    </cofactor>
</comment>
<feature type="region of interest" description="Disordered" evidence="10">
    <location>
        <begin position="1339"/>
        <end position="1396"/>
    </location>
</feature>
<dbReference type="InterPro" id="IPR009668">
    <property type="entry name" value="RNA_pol-assoc_fac_A49-like"/>
</dbReference>
<evidence type="ECO:0000256" key="10">
    <source>
        <dbReference type="SAM" id="MobiDB-lite"/>
    </source>
</evidence>